<dbReference type="GO" id="GO:0006120">
    <property type="term" value="P:mitochondrial electron transport, NADH to ubiquinone"/>
    <property type="evidence" value="ECO:0007669"/>
    <property type="project" value="InterPro"/>
</dbReference>
<comment type="function">
    <text evidence="18">Core subunit of the mitochondrial membrane respiratory chain NADH dehydrogenase (Complex I) which catalyzes electron transfer from NADH through the respiratory chain, using ubiquinone as an electron acceptor. Essential for the catalytic activity and assembly of complex I.</text>
</comment>
<feature type="transmembrane region" description="Helical" evidence="18">
    <location>
        <begin position="258"/>
        <end position="279"/>
    </location>
</feature>
<feature type="transmembrane region" description="Helical" evidence="18">
    <location>
        <begin position="187"/>
        <end position="206"/>
    </location>
</feature>
<feature type="transmembrane region" description="Helical" evidence="18">
    <location>
        <begin position="50"/>
        <end position="70"/>
    </location>
</feature>
<dbReference type="PRINTS" id="PR01436">
    <property type="entry name" value="NADHDHGNASE2"/>
</dbReference>
<evidence type="ECO:0000256" key="15">
    <source>
        <dbReference type="ARBA" id="ARBA00023128"/>
    </source>
</evidence>
<evidence type="ECO:0000256" key="3">
    <source>
        <dbReference type="ARBA" id="ARBA00007012"/>
    </source>
</evidence>
<evidence type="ECO:0000256" key="18">
    <source>
        <dbReference type="RuleBase" id="RU003403"/>
    </source>
</evidence>
<keyword evidence="6" id="KW-0813">Transport</keyword>
<dbReference type="GO" id="GO:0005743">
    <property type="term" value="C:mitochondrial inner membrane"/>
    <property type="evidence" value="ECO:0007669"/>
    <property type="project" value="UniProtKB-SubCell"/>
</dbReference>
<feature type="transmembrane region" description="Helical" evidence="18">
    <location>
        <begin position="7"/>
        <end position="30"/>
    </location>
</feature>
<dbReference type="InterPro" id="IPR001750">
    <property type="entry name" value="ND/Mrp_TM"/>
</dbReference>
<evidence type="ECO:0000256" key="9">
    <source>
        <dbReference type="ARBA" id="ARBA00022792"/>
    </source>
</evidence>
<evidence type="ECO:0000256" key="17">
    <source>
        <dbReference type="ARBA" id="ARBA00049551"/>
    </source>
</evidence>
<evidence type="ECO:0000256" key="16">
    <source>
        <dbReference type="ARBA" id="ARBA00023136"/>
    </source>
</evidence>
<dbReference type="EC" id="7.1.1.2" evidence="4 18"/>
<feature type="transmembrane region" description="Helical" evidence="18">
    <location>
        <begin position="227"/>
        <end position="246"/>
    </location>
</feature>
<evidence type="ECO:0000256" key="6">
    <source>
        <dbReference type="ARBA" id="ARBA00022448"/>
    </source>
</evidence>
<dbReference type="PANTHER" id="PTHR46552">
    <property type="entry name" value="NADH-UBIQUINONE OXIDOREDUCTASE CHAIN 2"/>
    <property type="match status" value="1"/>
</dbReference>
<keyword evidence="16 18" id="KW-0472">Membrane</keyword>
<geneLocation type="mitochondrion" evidence="20"/>
<dbReference type="InterPro" id="IPR050175">
    <property type="entry name" value="Complex_I_Subunit_2"/>
</dbReference>
<evidence type="ECO:0000256" key="12">
    <source>
        <dbReference type="ARBA" id="ARBA00022989"/>
    </source>
</evidence>
<evidence type="ECO:0000256" key="14">
    <source>
        <dbReference type="ARBA" id="ARBA00023075"/>
    </source>
</evidence>
<evidence type="ECO:0000256" key="4">
    <source>
        <dbReference type="ARBA" id="ARBA00012944"/>
    </source>
</evidence>
<comment type="function">
    <text evidence="1">Core subunit of the mitochondrial membrane respiratory chain NADH dehydrogenase (Complex I) that is believed to belong to the minimal assembly required for catalysis. Complex I functions in the transfer of electrons from NADH to the respiratory chain. The immediate electron acceptor for the enzyme is believed to be ubiquinone.</text>
</comment>
<evidence type="ECO:0000256" key="11">
    <source>
        <dbReference type="ARBA" id="ARBA00022982"/>
    </source>
</evidence>
<dbReference type="InterPro" id="IPR003917">
    <property type="entry name" value="NADH_UbQ_OxRdtase_chain2"/>
</dbReference>
<keyword evidence="11 18" id="KW-0249">Electron transport</keyword>
<evidence type="ECO:0000256" key="10">
    <source>
        <dbReference type="ARBA" id="ARBA00022967"/>
    </source>
</evidence>
<evidence type="ECO:0000256" key="8">
    <source>
        <dbReference type="ARBA" id="ARBA00022692"/>
    </source>
</evidence>
<accession>A0A2K9YV16</accession>
<keyword evidence="13 18" id="KW-0520">NAD</keyword>
<keyword evidence="12 18" id="KW-1133">Transmembrane helix</keyword>
<comment type="catalytic activity">
    <reaction evidence="17 18">
        <text>a ubiquinone + NADH + 5 H(+)(in) = a ubiquinol + NAD(+) + 4 H(+)(out)</text>
        <dbReference type="Rhea" id="RHEA:29091"/>
        <dbReference type="Rhea" id="RHEA-COMP:9565"/>
        <dbReference type="Rhea" id="RHEA-COMP:9566"/>
        <dbReference type="ChEBI" id="CHEBI:15378"/>
        <dbReference type="ChEBI" id="CHEBI:16389"/>
        <dbReference type="ChEBI" id="CHEBI:17976"/>
        <dbReference type="ChEBI" id="CHEBI:57540"/>
        <dbReference type="ChEBI" id="CHEBI:57945"/>
        <dbReference type="EC" id="7.1.1.2"/>
    </reaction>
</comment>
<keyword evidence="9 18" id="KW-0999">Mitochondrion inner membrane</keyword>
<dbReference type="EMBL" id="MF078024">
    <property type="protein sequence ID" value="AUW38580.1"/>
    <property type="molecule type" value="Genomic_DNA"/>
</dbReference>
<dbReference type="GO" id="GO:0008137">
    <property type="term" value="F:NADH dehydrogenase (ubiquinone) activity"/>
    <property type="evidence" value="ECO:0007669"/>
    <property type="project" value="UniProtKB-EC"/>
</dbReference>
<dbReference type="Pfam" id="PF00361">
    <property type="entry name" value="Proton_antipo_M"/>
    <property type="match status" value="1"/>
</dbReference>
<dbReference type="AlphaFoldDB" id="A0A2K9YV16"/>
<evidence type="ECO:0000256" key="5">
    <source>
        <dbReference type="ARBA" id="ARBA00021008"/>
    </source>
</evidence>
<sequence length="324" mass="37127">MYKSKSLFSLVMMMGTLITLSSNNWISMWMGLEINMMAFIPLIKNKNKSAPQAMMIYLLTQSVSSMILMFSITLNSLMNMELFYNLMLMSLLIKVGAAPFHMWVPEIMTKMSWSPAATLMTWQKIGPLMMINSMSFSNKMMYGTILGSVIVGSVGGLNQLSMRKIMAYSSINHLGWLLSLAKMKNNWIIYLTIYSMMVTMLCYYFNQFNIVHINQINNINMSYTEKMNYLIAMMSLGGLPPFLGFMPKWMVIQTFIQSNLTTMLVVMVSFSLLSLYYYMRSMTNMMMISSSSNKWMTIKSKSSLTTSMMALNMSLPLIMIMNLT</sequence>
<keyword evidence="8 18" id="KW-0812">Transmembrane</keyword>
<keyword evidence="7 18" id="KW-0679">Respiratory chain</keyword>
<feature type="domain" description="NADH:quinone oxidoreductase/Mrp antiporter transmembrane" evidence="19">
    <location>
        <begin position="22"/>
        <end position="273"/>
    </location>
</feature>
<keyword evidence="14 18" id="KW-0830">Ubiquinone</keyword>
<organism evidence="20">
    <name type="scientific">Diolcus variegatus</name>
    <dbReference type="NCBI Taxonomy" id="2080392"/>
    <lineage>
        <taxon>Eukaryota</taxon>
        <taxon>Metazoa</taxon>
        <taxon>Ecdysozoa</taxon>
        <taxon>Arthropoda</taxon>
        <taxon>Hexapoda</taxon>
        <taxon>Insecta</taxon>
        <taxon>Pterygota</taxon>
        <taxon>Neoptera</taxon>
        <taxon>Paraneoptera</taxon>
        <taxon>Hemiptera</taxon>
        <taxon>Heteroptera</taxon>
        <taxon>Panheteroptera</taxon>
        <taxon>Pentatomomorpha</taxon>
        <taxon>Pentatomoidea</taxon>
        <taxon>Scutelleridae</taxon>
        <taxon>Pachycorinae</taxon>
        <taxon>Diolcus</taxon>
    </lineage>
</organism>
<evidence type="ECO:0000259" key="19">
    <source>
        <dbReference type="Pfam" id="PF00361"/>
    </source>
</evidence>
<comment type="subcellular location">
    <subcellularLocation>
        <location evidence="2 18">Mitochondrion inner membrane</location>
        <topology evidence="2 18">Multi-pass membrane protein</topology>
    </subcellularLocation>
</comment>
<comment type="similarity">
    <text evidence="3 18">Belongs to the complex I subunit 2 family.</text>
</comment>
<evidence type="ECO:0000256" key="7">
    <source>
        <dbReference type="ARBA" id="ARBA00022660"/>
    </source>
</evidence>
<evidence type="ECO:0000256" key="2">
    <source>
        <dbReference type="ARBA" id="ARBA00004448"/>
    </source>
</evidence>
<name>A0A2K9YV16_9HEMI</name>
<dbReference type="PANTHER" id="PTHR46552:SF1">
    <property type="entry name" value="NADH-UBIQUINONE OXIDOREDUCTASE CHAIN 2"/>
    <property type="match status" value="1"/>
</dbReference>
<feature type="transmembrane region" description="Helical" evidence="18">
    <location>
        <begin position="82"/>
        <end position="104"/>
    </location>
</feature>
<reference evidence="20" key="1">
    <citation type="journal article" date="2018" name="Cladistics">
        <title>Phylogeny and the colourful history of jewel bugs (Insecta: Hemiptera: Scutelleridae).</title>
        <authorList>
            <person name="Wu Y."/>
            <person name="Redei D."/>
            <person name="Eger J."/>
            <person name="Wang Y."/>
            <person name="Wu H."/>
            <person name="Carapezza A."/>
            <person name="Kment P."/>
            <person name="Cai B."/>
            <person name="Sun X."/>
            <person name="Guo P."/>
            <person name="Luo J."/>
            <person name="Xie Q."/>
        </authorList>
    </citation>
    <scope>NUCLEOTIDE SEQUENCE</scope>
</reference>
<proteinExistence type="inferred from homology"/>
<keyword evidence="15 18" id="KW-0496">Mitochondrion</keyword>
<keyword evidence="10 18" id="KW-1278">Translocase</keyword>
<gene>
    <name evidence="20" type="primary">ND2</name>
</gene>
<protein>
    <recommendedName>
        <fullName evidence="5 18">NADH-ubiquinone oxidoreductase chain 2</fullName>
        <ecNumber evidence="4 18">7.1.1.2</ecNumber>
    </recommendedName>
</protein>
<evidence type="ECO:0000256" key="13">
    <source>
        <dbReference type="ARBA" id="ARBA00023027"/>
    </source>
</evidence>
<evidence type="ECO:0000256" key="1">
    <source>
        <dbReference type="ARBA" id="ARBA00003257"/>
    </source>
</evidence>
<evidence type="ECO:0000313" key="20">
    <source>
        <dbReference type="EMBL" id="AUW38580.1"/>
    </source>
</evidence>